<evidence type="ECO:0000313" key="1">
    <source>
        <dbReference type="EMBL" id="CAE6516777.1"/>
    </source>
</evidence>
<name>A0A8H3DBL6_9AGAM</name>
<dbReference type="AlphaFoldDB" id="A0A8H3DBL6"/>
<comment type="caution">
    <text evidence="1">The sequence shown here is derived from an EMBL/GenBank/DDBJ whole genome shotgun (WGS) entry which is preliminary data.</text>
</comment>
<protein>
    <submittedName>
        <fullName evidence="1">Uncharacterized protein</fullName>
    </submittedName>
</protein>
<accession>A0A8H3DBL6</accession>
<dbReference type="PANTHER" id="PTHR31912">
    <property type="entry name" value="IP13529P"/>
    <property type="match status" value="1"/>
</dbReference>
<dbReference type="EMBL" id="CAJMWT010006457">
    <property type="protein sequence ID" value="CAE6516777.1"/>
    <property type="molecule type" value="Genomic_DNA"/>
</dbReference>
<gene>
    <name evidence="1" type="ORF">RDB_LOCUS160317</name>
</gene>
<evidence type="ECO:0000313" key="2">
    <source>
        <dbReference type="Proteomes" id="UP000663843"/>
    </source>
</evidence>
<reference evidence="1" key="1">
    <citation type="submission" date="2021-01" db="EMBL/GenBank/DDBJ databases">
        <authorList>
            <person name="Kaushik A."/>
        </authorList>
    </citation>
    <scope>NUCLEOTIDE SEQUENCE</scope>
    <source>
        <strain evidence="1">AG2-2IIIB</strain>
    </source>
</reference>
<dbReference type="PANTHER" id="PTHR31912:SF34">
    <property type="entry name" value="NOTOCHORD-RELATED PROTEIN"/>
    <property type="match status" value="1"/>
</dbReference>
<proteinExistence type="predicted"/>
<dbReference type="Proteomes" id="UP000663843">
    <property type="component" value="Unassembled WGS sequence"/>
</dbReference>
<sequence length="530" mass="60574">MRILALYQAPDQRTPVPLWSKSSNTRPNPYDDKTWDPYSRKSIFLTHSLFNAPTIQFSKAQQMAVLDWAFEMGAPDVPSMYELDKCSKKIKGLMGDSTRMFKTQTGHVFYVNQVGAFLRQDFANLTIREQMEFYPHDCDGFMSEVWHGEKMTLGHNREQLTPMVSLGGRSFFVNELTLLDDGSLFLTDMFLKHHGQLSARGRKFELQDPATCSGQNYFRFSDEIIDYPISKFQQTCVDLTKIYPDGIIVSNGHQEWRDWFVPHPLRETAKGREVYSVPFIVFLDDVSGNASKQWNKHWSCYASNSSLPRKKLNERLNIRFMTTSQYASPIEILEAIRADFDEAFDNPIVVWDAASGREVLVRPYIHLISGDNPMQAEECSTLGLRSNLFCRTCKAGGPHTYKISAEGFPLQMQSAQLRSPEHTIACIKQQYEIAFTSKSAQHLAEHQRDSGVKDSIAQPLLEALIKRRKELQKDSSLSFLEISKNLRTEYSQHIGSPDFQMNPLLSLRGFNVHLDTPTETLHTILLGVVK</sequence>
<organism evidence="1 2">
    <name type="scientific">Rhizoctonia solani</name>
    <dbReference type="NCBI Taxonomy" id="456999"/>
    <lineage>
        <taxon>Eukaryota</taxon>
        <taxon>Fungi</taxon>
        <taxon>Dikarya</taxon>
        <taxon>Basidiomycota</taxon>
        <taxon>Agaricomycotina</taxon>
        <taxon>Agaricomycetes</taxon>
        <taxon>Cantharellales</taxon>
        <taxon>Ceratobasidiaceae</taxon>
        <taxon>Rhizoctonia</taxon>
    </lineage>
</organism>